<evidence type="ECO:0000256" key="1">
    <source>
        <dbReference type="ARBA" id="ARBA00023015"/>
    </source>
</evidence>
<feature type="domain" description="HTH tetR-type" evidence="5">
    <location>
        <begin position="6"/>
        <end position="64"/>
    </location>
</feature>
<keyword evidence="7" id="KW-1185">Reference proteome</keyword>
<keyword evidence="3" id="KW-0804">Transcription</keyword>
<protein>
    <submittedName>
        <fullName evidence="6">TetR/AcrR family transcriptional regulator</fullName>
    </submittedName>
</protein>
<dbReference type="Gene3D" id="1.10.357.10">
    <property type="entry name" value="Tetracycline Repressor, domain 2"/>
    <property type="match status" value="1"/>
</dbReference>
<dbReference type="InterPro" id="IPR001647">
    <property type="entry name" value="HTH_TetR"/>
</dbReference>
<dbReference type="PANTHER" id="PTHR30055">
    <property type="entry name" value="HTH-TYPE TRANSCRIPTIONAL REGULATOR RUTR"/>
    <property type="match status" value="1"/>
</dbReference>
<dbReference type="SUPFAM" id="SSF46689">
    <property type="entry name" value="Homeodomain-like"/>
    <property type="match status" value="1"/>
</dbReference>
<organism evidence="6 7">
    <name type="scientific">Streptomyces sanglieri</name>
    <dbReference type="NCBI Taxonomy" id="193460"/>
    <lineage>
        <taxon>Bacteria</taxon>
        <taxon>Bacillati</taxon>
        <taxon>Actinomycetota</taxon>
        <taxon>Actinomycetes</taxon>
        <taxon>Kitasatosporales</taxon>
        <taxon>Streptomycetaceae</taxon>
        <taxon>Streptomyces</taxon>
    </lineage>
</organism>
<evidence type="ECO:0000313" key="7">
    <source>
        <dbReference type="Proteomes" id="UP001596915"/>
    </source>
</evidence>
<keyword evidence="1" id="KW-0805">Transcription regulation</keyword>
<name>A0ABW2WZ57_9ACTN</name>
<evidence type="ECO:0000259" key="5">
    <source>
        <dbReference type="PROSITE" id="PS50977"/>
    </source>
</evidence>
<dbReference type="Proteomes" id="UP001596915">
    <property type="component" value="Unassembled WGS sequence"/>
</dbReference>
<dbReference type="EMBL" id="JBHTGL010000008">
    <property type="protein sequence ID" value="MFD0626800.1"/>
    <property type="molecule type" value="Genomic_DNA"/>
</dbReference>
<gene>
    <name evidence="6" type="ORF">ACFQ2K_32990</name>
</gene>
<dbReference type="PANTHER" id="PTHR30055:SF234">
    <property type="entry name" value="HTH-TYPE TRANSCRIPTIONAL REGULATOR BETI"/>
    <property type="match status" value="1"/>
</dbReference>
<proteinExistence type="predicted"/>
<evidence type="ECO:0000256" key="2">
    <source>
        <dbReference type="ARBA" id="ARBA00023125"/>
    </source>
</evidence>
<dbReference type="Pfam" id="PF00440">
    <property type="entry name" value="TetR_N"/>
    <property type="match status" value="1"/>
</dbReference>
<evidence type="ECO:0000256" key="3">
    <source>
        <dbReference type="ARBA" id="ARBA00023163"/>
    </source>
</evidence>
<dbReference type="InterPro" id="IPR009057">
    <property type="entry name" value="Homeodomain-like_sf"/>
</dbReference>
<dbReference type="PROSITE" id="PS50977">
    <property type="entry name" value="HTH_TETR_2"/>
    <property type="match status" value="1"/>
</dbReference>
<evidence type="ECO:0000313" key="6">
    <source>
        <dbReference type="EMBL" id="MFD0626800.1"/>
    </source>
</evidence>
<dbReference type="InterPro" id="IPR050109">
    <property type="entry name" value="HTH-type_TetR-like_transc_reg"/>
</dbReference>
<comment type="caution">
    <text evidence="6">The sequence shown here is derived from an EMBL/GenBank/DDBJ whole genome shotgun (WGS) entry which is preliminary data.</text>
</comment>
<keyword evidence="2 4" id="KW-0238">DNA-binding</keyword>
<accession>A0ABW2WZ57</accession>
<sequence>MRADAARNLDAVLQTGARLLACDPGTSIAAIAAEAGVDRRTVYRRFKTREALLAAVHVAKLEACEKAVTEARLTEAPVMVALHRYAEGIITVGRRWPVDVRQVQDGAAADRLGRLIAQLDAFMARAVREGVIRPGLPGGWARSLLIHLTNIASHEMPELTTAQGADMVVQSLITGLGPA</sequence>
<feature type="DNA-binding region" description="H-T-H motif" evidence="4">
    <location>
        <begin position="27"/>
        <end position="46"/>
    </location>
</feature>
<evidence type="ECO:0000256" key="4">
    <source>
        <dbReference type="PROSITE-ProRule" id="PRU00335"/>
    </source>
</evidence>
<reference evidence="7" key="1">
    <citation type="journal article" date="2019" name="Int. J. Syst. Evol. Microbiol.">
        <title>The Global Catalogue of Microorganisms (GCM) 10K type strain sequencing project: providing services to taxonomists for standard genome sequencing and annotation.</title>
        <authorList>
            <consortium name="The Broad Institute Genomics Platform"/>
            <consortium name="The Broad Institute Genome Sequencing Center for Infectious Disease"/>
            <person name="Wu L."/>
            <person name="Ma J."/>
        </authorList>
    </citation>
    <scope>NUCLEOTIDE SEQUENCE [LARGE SCALE GENOMIC DNA]</scope>
    <source>
        <strain evidence="7">JCM 12607</strain>
    </source>
</reference>